<dbReference type="PROSITE" id="PS51257">
    <property type="entry name" value="PROKAR_LIPOPROTEIN"/>
    <property type="match status" value="1"/>
</dbReference>
<evidence type="ECO:0000313" key="1">
    <source>
        <dbReference type="EMBL" id="EYC03248.1"/>
    </source>
</evidence>
<dbReference type="Gene3D" id="3.40.50.150">
    <property type="entry name" value="Vaccinia Virus protein VP39"/>
    <property type="match status" value="1"/>
</dbReference>
<dbReference type="AlphaFoldDB" id="A0A016TKY9"/>
<keyword evidence="2" id="KW-1185">Reference proteome</keyword>
<dbReference type="OrthoDB" id="5791544at2759"/>
<dbReference type="InterPro" id="IPR029063">
    <property type="entry name" value="SAM-dependent_MTases_sf"/>
</dbReference>
<organism evidence="1 2">
    <name type="scientific">Ancylostoma ceylanicum</name>
    <dbReference type="NCBI Taxonomy" id="53326"/>
    <lineage>
        <taxon>Eukaryota</taxon>
        <taxon>Metazoa</taxon>
        <taxon>Ecdysozoa</taxon>
        <taxon>Nematoda</taxon>
        <taxon>Chromadorea</taxon>
        <taxon>Rhabditida</taxon>
        <taxon>Rhabditina</taxon>
        <taxon>Rhabditomorpha</taxon>
        <taxon>Strongyloidea</taxon>
        <taxon>Ancylostomatidae</taxon>
        <taxon>Ancylostomatinae</taxon>
        <taxon>Ancylostoma</taxon>
    </lineage>
</organism>
<dbReference type="Proteomes" id="UP000024635">
    <property type="component" value="Unassembled WGS sequence"/>
</dbReference>
<evidence type="ECO:0000313" key="2">
    <source>
        <dbReference type="Proteomes" id="UP000024635"/>
    </source>
</evidence>
<dbReference type="SUPFAM" id="SSF53335">
    <property type="entry name" value="S-adenosyl-L-methionine-dependent methyltransferases"/>
    <property type="match status" value="1"/>
</dbReference>
<dbReference type="EMBL" id="JARK01001431">
    <property type="protein sequence ID" value="EYC03248.1"/>
    <property type="molecule type" value="Genomic_DNA"/>
</dbReference>
<proteinExistence type="predicted"/>
<reference evidence="2" key="1">
    <citation type="journal article" date="2015" name="Nat. Genet.">
        <title>The genome and transcriptome of the zoonotic hookworm Ancylostoma ceylanicum identify infection-specific gene families.</title>
        <authorList>
            <person name="Schwarz E.M."/>
            <person name="Hu Y."/>
            <person name="Antoshechkin I."/>
            <person name="Miller M.M."/>
            <person name="Sternberg P.W."/>
            <person name="Aroian R.V."/>
        </authorList>
    </citation>
    <scope>NUCLEOTIDE SEQUENCE</scope>
    <source>
        <strain evidence="2">HY135</strain>
    </source>
</reference>
<gene>
    <name evidence="1" type="primary">Acey_s0095.g2836</name>
    <name evidence="1" type="ORF">Y032_0095g2836</name>
</gene>
<dbReference type="Pfam" id="PF01564">
    <property type="entry name" value="Spermine_synth"/>
    <property type="match status" value="1"/>
</dbReference>
<sequence length="358" mass="41184">MSKILKSVYRFHWHLIVVAILGCVIWNNIPHHQQQNDGNDGAEEIARHLTQKLHQVGEECSRMTKACYLISDLGVVENEKLVVMRQMILKESQEYCFTNVDLITPEELSYKNADTSRWPINKRTVRLVYAKMMIASGFMMEGLKLTSQKSQDVLMIGLGGGLISNFFSTIPETKVNLTTIELDPDVLMFAKKWFGLEESPTNHVIIEDGIVFMREAAKKGIKYDTLLLDACTNDRRTIMCPVPVFLQPEAIKDMASILNENGVFAANLLVVADDVDAVENQILDLFKKHFETCFLLRFYPKQRMLLCSRRQKWDFMNQAKRFAQNLMMADDKFNFELTGMILQYGDNFKKIQKDSSKK</sequence>
<dbReference type="CDD" id="cd02440">
    <property type="entry name" value="AdoMet_MTases"/>
    <property type="match status" value="1"/>
</dbReference>
<evidence type="ECO:0008006" key="3">
    <source>
        <dbReference type="Google" id="ProtNLM"/>
    </source>
</evidence>
<name>A0A016TKY9_9BILA</name>
<protein>
    <recommendedName>
        <fullName evidence="3">PABS domain-containing protein</fullName>
    </recommendedName>
</protein>
<accession>A0A016TKY9</accession>
<comment type="caution">
    <text evidence="1">The sequence shown here is derived from an EMBL/GenBank/DDBJ whole genome shotgun (WGS) entry which is preliminary data.</text>
</comment>